<dbReference type="Proteomes" id="UP000325641">
    <property type="component" value="Chromosome"/>
</dbReference>
<evidence type="ECO:0000256" key="1">
    <source>
        <dbReference type="SAM" id="MobiDB-lite"/>
    </source>
</evidence>
<sequence>MKIGIPVYEGVDMLDVAGPFEMFDWAEFDVELVAAEPGLKRFRGGFRFEVTKSFAECTQYDAVWVPGGDPPALAGIINDPHRAYFNFLTKQAAGAKYMCSVCEGAMLLAASGLLDGYSATTHWAFLGCFASIAPKVKVAEGHPRFVLDRNRLTGGGISAGLDEALMLITLLGGTELAREVQQNTQYYPDPPVRSPIPPTPKQCPIPGVKSSGAKQ</sequence>
<dbReference type="RefSeq" id="WP_151650216.1">
    <property type="nucleotide sequence ID" value="NZ_CP044543.1"/>
</dbReference>
<dbReference type="CDD" id="cd03139">
    <property type="entry name" value="GATase1_PfpI_2"/>
    <property type="match status" value="1"/>
</dbReference>
<dbReference type="GO" id="GO:0006355">
    <property type="term" value="P:regulation of DNA-templated transcription"/>
    <property type="evidence" value="ECO:0007669"/>
    <property type="project" value="TreeGrafter"/>
</dbReference>
<evidence type="ECO:0000259" key="2">
    <source>
        <dbReference type="Pfam" id="PF01965"/>
    </source>
</evidence>
<dbReference type="PANTHER" id="PTHR43130">
    <property type="entry name" value="ARAC-FAMILY TRANSCRIPTIONAL REGULATOR"/>
    <property type="match status" value="1"/>
</dbReference>
<dbReference type="InterPro" id="IPR029062">
    <property type="entry name" value="Class_I_gatase-like"/>
</dbReference>
<dbReference type="KEGG" id="bbet:F8237_32835"/>
<feature type="compositionally biased region" description="Pro residues" evidence="1">
    <location>
        <begin position="188"/>
        <end position="203"/>
    </location>
</feature>
<evidence type="ECO:0000313" key="3">
    <source>
        <dbReference type="EMBL" id="QFI76768.1"/>
    </source>
</evidence>
<feature type="region of interest" description="Disordered" evidence="1">
    <location>
        <begin position="186"/>
        <end position="215"/>
    </location>
</feature>
<reference evidence="4" key="1">
    <citation type="submission" date="2019-10" db="EMBL/GenBank/DDBJ databases">
        <title>Complete Genome Sequence of Bradyrhizobium betae type strain PL7HG1T.</title>
        <authorList>
            <person name="Bromfield E.S.P."/>
            <person name="Cloutier S."/>
        </authorList>
    </citation>
    <scope>NUCLEOTIDE SEQUENCE [LARGE SCALE GENOMIC DNA]</scope>
    <source>
        <strain evidence="4">PL7HG1</strain>
    </source>
</reference>
<dbReference type="EMBL" id="CP044543">
    <property type="protein sequence ID" value="QFI76768.1"/>
    <property type="molecule type" value="Genomic_DNA"/>
</dbReference>
<dbReference type="OrthoDB" id="9793422at2"/>
<organism evidence="3 4">
    <name type="scientific">Bradyrhizobium betae</name>
    <dbReference type="NCBI Taxonomy" id="244734"/>
    <lineage>
        <taxon>Bacteria</taxon>
        <taxon>Pseudomonadati</taxon>
        <taxon>Pseudomonadota</taxon>
        <taxon>Alphaproteobacteria</taxon>
        <taxon>Hyphomicrobiales</taxon>
        <taxon>Nitrobacteraceae</taxon>
        <taxon>Bradyrhizobium</taxon>
    </lineage>
</organism>
<feature type="domain" description="DJ-1/PfpI" evidence="2">
    <location>
        <begin position="1"/>
        <end position="161"/>
    </location>
</feature>
<dbReference type="Pfam" id="PF01965">
    <property type="entry name" value="DJ-1_PfpI"/>
    <property type="match status" value="1"/>
</dbReference>
<dbReference type="SUPFAM" id="SSF52317">
    <property type="entry name" value="Class I glutamine amidotransferase-like"/>
    <property type="match status" value="1"/>
</dbReference>
<dbReference type="PANTHER" id="PTHR43130:SF2">
    <property type="entry name" value="DJ-1_PFPI DOMAIN-CONTAINING PROTEIN"/>
    <property type="match status" value="1"/>
</dbReference>
<name>A0A5P6PF50_9BRAD</name>
<gene>
    <name evidence="3" type="ORF">F8237_32835</name>
</gene>
<evidence type="ECO:0000313" key="4">
    <source>
        <dbReference type="Proteomes" id="UP000325641"/>
    </source>
</evidence>
<accession>A0A5P6PF50</accession>
<dbReference type="Gene3D" id="3.40.50.880">
    <property type="match status" value="1"/>
</dbReference>
<protein>
    <submittedName>
        <fullName evidence="3">DJ-1/PfpI family protein</fullName>
    </submittedName>
</protein>
<dbReference type="AlphaFoldDB" id="A0A5P6PF50"/>
<proteinExistence type="predicted"/>
<dbReference type="InterPro" id="IPR002818">
    <property type="entry name" value="DJ-1/PfpI"/>
</dbReference>
<dbReference type="InterPro" id="IPR052158">
    <property type="entry name" value="INH-QAR"/>
</dbReference>